<dbReference type="Proteomes" id="UP000886501">
    <property type="component" value="Unassembled WGS sequence"/>
</dbReference>
<name>A0ACB6ZA57_THEGA</name>
<gene>
    <name evidence="1" type="ORF">BDM02DRAFT_3188873</name>
</gene>
<evidence type="ECO:0000313" key="1">
    <source>
        <dbReference type="EMBL" id="KAF9646399.1"/>
    </source>
</evidence>
<reference evidence="1" key="2">
    <citation type="journal article" date="2020" name="Nat. Commun.">
        <title>Large-scale genome sequencing of mycorrhizal fungi provides insights into the early evolution of symbiotic traits.</title>
        <authorList>
            <person name="Miyauchi S."/>
            <person name="Kiss E."/>
            <person name="Kuo A."/>
            <person name="Drula E."/>
            <person name="Kohler A."/>
            <person name="Sanchez-Garcia M."/>
            <person name="Morin E."/>
            <person name="Andreopoulos B."/>
            <person name="Barry K.W."/>
            <person name="Bonito G."/>
            <person name="Buee M."/>
            <person name="Carver A."/>
            <person name="Chen C."/>
            <person name="Cichocki N."/>
            <person name="Clum A."/>
            <person name="Culley D."/>
            <person name="Crous P.W."/>
            <person name="Fauchery L."/>
            <person name="Girlanda M."/>
            <person name="Hayes R.D."/>
            <person name="Keri Z."/>
            <person name="LaButti K."/>
            <person name="Lipzen A."/>
            <person name="Lombard V."/>
            <person name="Magnuson J."/>
            <person name="Maillard F."/>
            <person name="Murat C."/>
            <person name="Nolan M."/>
            <person name="Ohm R.A."/>
            <person name="Pangilinan J."/>
            <person name="Pereira M.F."/>
            <person name="Perotto S."/>
            <person name="Peter M."/>
            <person name="Pfister S."/>
            <person name="Riley R."/>
            <person name="Sitrit Y."/>
            <person name="Stielow J.B."/>
            <person name="Szollosi G."/>
            <person name="Zifcakova L."/>
            <person name="Stursova M."/>
            <person name="Spatafora J.W."/>
            <person name="Tedersoo L."/>
            <person name="Vaario L.M."/>
            <person name="Yamada A."/>
            <person name="Yan M."/>
            <person name="Wang P."/>
            <person name="Xu J."/>
            <person name="Bruns T."/>
            <person name="Baldrian P."/>
            <person name="Vilgalys R."/>
            <person name="Dunand C."/>
            <person name="Henrissat B."/>
            <person name="Grigoriev I.V."/>
            <person name="Hibbett D."/>
            <person name="Nagy L.G."/>
            <person name="Martin F.M."/>
        </authorList>
    </citation>
    <scope>NUCLEOTIDE SEQUENCE</scope>
    <source>
        <strain evidence="1">P2</strain>
    </source>
</reference>
<comment type="caution">
    <text evidence="1">The sequence shown here is derived from an EMBL/GenBank/DDBJ whole genome shotgun (WGS) entry which is preliminary data.</text>
</comment>
<evidence type="ECO:0000313" key="2">
    <source>
        <dbReference type="Proteomes" id="UP000886501"/>
    </source>
</evidence>
<protein>
    <submittedName>
        <fullName evidence="1">Uncharacterized protein</fullName>
    </submittedName>
</protein>
<reference evidence="1" key="1">
    <citation type="submission" date="2019-10" db="EMBL/GenBank/DDBJ databases">
        <authorList>
            <consortium name="DOE Joint Genome Institute"/>
            <person name="Kuo A."/>
            <person name="Miyauchi S."/>
            <person name="Kiss E."/>
            <person name="Drula E."/>
            <person name="Kohler A."/>
            <person name="Sanchez-Garcia M."/>
            <person name="Andreopoulos B."/>
            <person name="Barry K.W."/>
            <person name="Bonito G."/>
            <person name="Buee M."/>
            <person name="Carver A."/>
            <person name="Chen C."/>
            <person name="Cichocki N."/>
            <person name="Clum A."/>
            <person name="Culley D."/>
            <person name="Crous P.W."/>
            <person name="Fauchery L."/>
            <person name="Girlanda M."/>
            <person name="Hayes R."/>
            <person name="Keri Z."/>
            <person name="Labutti K."/>
            <person name="Lipzen A."/>
            <person name="Lombard V."/>
            <person name="Magnuson J."/>
            <person name="Maillard F."/>
            <person name="Morin E."/>
            <person name="Murat C."/>
            <person name="Nolan M."/>
            <person name="Ohm R."/>
            <person name="Pangilinan J."/>
            <person name="Pereira M."/>
            <person name="Perotto S."/>
            <person name="Peter M."/>
            <person name="Riley R."/>
            <person name="Sitrit Y."/>
            <person name="Stielow B."/>
            <person name="Szollosi G."/>
            <person name="Zifcakova L."/>
            <person name="Stursova M."/>
            <person name="Spatafora J.W."/>
            <person name="Tedersoo L."/>
            <person name="Vaario L.-M."/>
            <person name="Yamada A."/>
            <person name="Yan M."/>
            <person name="Wang P."/>
            <person name="Xu J."/>
            <person name="Bruns T."/>
            <person name="Baldrian P."/>
            <person name="Vilgalys R."/>
            <person name="Henrissat B."/>
            <person name="Grigoriev I.V."/>
            <person name="Hibbett D."/>
            <person name="Nagy L.G."/>
            <person name="Martin F.M."/>
        </authorList>
    </citation>
    <scope>NUCLEOTIDE SEQUENCE</scope>
    <source>
        <strain evidence="1">P2</strain>
    </source>
</reference>
<sequence length="306" mass="33907">MRDISVSQGYLYATIMEGILYGFNIALSIVYAFVFDNKGQFTNNVVKYSVYSMFILSTAHLGGAIRSLEEGFFTHSGPSDFYFNNKALPLNLVNKSLYGATMVVGDALMIYRVWLIYGKSWKVVIFPMFTLLGTLVCTIFIVWELSQLKPGQTVFQKTVSTTVPAAFALPFATNIVITFLIVFRIKQAQDAIARLSASGVGVGTADKMYKRVVWGVIESCAIYPVFLLLSVVLYFLKTNALALITGPMTQVVAIVPTLMWLQVILGRSQYDQAAQAAGFTTETIGHGVPNWNAAGWEWGVRRDYDV</sequence>
<proteinExistence type="predicted"/>
<dbReference type="EMBL" id="MU118059">
    <property type="protein sequence ID" value="KAF9646399.1"/>
    <property type="molecule type" value="Genomic_DNA"/>
</dbReference>
<accession>A0ACB6ZA57</accession>
<keyword evidence="2" id="KW-1185">Reference proteome</keyword>
<organism evidence="1 2">
    <name type="scientific">Thelephora ganbajun</name>
    <name type="common">Ganba fungus</name>
    <dbReference type="NCBI Taxonomy" id="370292"/>
    <lineage>
        <taxon>Eukaryota</taxon>
        <taxon>Fungi</taxon>
        <taxon>Dikarya</taxon>
        <taxon>Basidiomycota</taxon>
        <taxon>Agaricomycotina</taxon>
        <taxon>Agaricomycetes</taxon>
        <taxon>Thelephorales</taxon>
        <taxon>Thelephoraceae</taxon>
        <taxon>Thelephora</taxon>
    </lineage>
</organism>